<keyword evidence="3" id="KW-1003">Cell membrane</keyword>
<keyword evidence="2" id="KW-0813">Transport</keyword>
<accession>A0AA48GW99</accession>
<sequence length="548" mass="58593">MSEPGAVRTNLLDPLKSRLFLMVWIANMASNVGTQIQSVGEKWQMAHLTSSPLLIALIETGTTLPVLILGLAAGAVADILDRRRLLLVTQLFMLACAAALSGLTFLGLVTPGMLLTVSFLIGVGSALSMPAFQAVVPELLPREHLAGGVALNSAGFNVSRAAGPALGGLVVGLMGPGWAFAFNAASFLAVVAVLGSWDRRRPTSDLPGERFLGALKVGFRYARHDRPFQIILLRALGYSWFAGVIFSLLPTLAIHGLGLGSGAFGALMGCIGLGAVAAVFLLAPLRRRFHTNTILAGFSVLAAAAQGVMARVPHTPTVAVCLFLAGMSWLGILSTVNTAIQLSVPPWVKARAFGAYHTVWGGAMALGAAFWGELAVQVGIRTALGLSAAGMLAALALLHRLRITAFDQDVDLGPHHDAPHAPTSIPLEAGPILVQTEYRVLPGHREAFLKAMEPVRRLRLRDGAMRWALFEEPDRREDGILVLQETWLSSTMGEHLRQHHRATAQDRAVLAEAYRHAEGGRPSTRHMVVVEDQDSSLLQRVWQGWVGE</sequence>
<feature type="transmembrane region" description="Helical" evidence="7">
    <location>
        <begin position="231"/>
        <end position="257"/>
    </location>
</feature>
<comment type="subcellular location">
    <subcellularLocation>
        <location evidence="1">Cell membrane</location>
        <topology evidence="1">Multi-pass membrane protein</topology>
    </subcellularLocation>
</comment>
<keyword evidence="10" id="KW-1185">Reference proteome</keyword>
<evidence type="ECO:0000256" key="6">
    <source>
        <dbReference type="ARBA" id="ARBA00023136"/>
    </source>
</evidence>
<dbReference type="GO" id="GO:0005886">
    <property type="term" value="C:plasma membrane"/>
    <property type="evidence" value="ECO:0007669"/>
    <property type="project" value="UniProtKB-SubCell"/>
</dbReference>
<evidence type="ECO:0000256" key="5">
    <source>
        <dbReference type="ARBA" id="ARBA00022989"/>
    </source>
</evidence>
<feature type="transmembrane region" description="Helical" evidence="7">
    <location>
        <begin position="177"/>
        <end position="197"/>
    </location>
</feature>
<feature type="transmembrane region" description="Helical" evidence="7">
    <location>
        <begin position="378"/>
        <end position="398"/>
    </location>
</feature>
<keyword evidence="4 7" id="KW-0812">Transmembrane</keyword>
<dbReference type="InterPro" id="IPR036259">
    <property type="entry name" value="MFS_trans_sf"/>
</dbReference>
<evidence type="ECO:0000313" key="10">
    <source>
        <dbReference type="Proteomes" id="UP001228113"/>
    </source>
</evidence>
<dbReference type="PANTHER" id="PTHR23513">
    <property type="entry name" value="INTEGRAL MEMBRANE EFFLUX PROTEIN-RELATED"/>
    <property type="match status" value="1"/>
</dbReference>
<evidence type="ECO:0000256" key="2">
    <source>
        <dbReference type="ARBA" id="ARBA00022448"/>
    </source>
</evidence>
<dbReference type="InterPro" id="IPR020846">
    <property type="entry name" value="MFS_dom"/>
</dbReference>
<reference evidence="9" key="1">
    <citation type="journal article" date="2023" name="Int. J. Syst. Evol. Microbiol.">
        <title>Mesoterricola silvestris gen. nov., sp. nov., Mesoterricola sediminis sp. nov., Geothrix oryzae sp. nov., Geothrix edaphica sp. nov., Geothrix rubra sp. nov., and Geothrix limicola sp. nov., six novel members of Acidobacteriota isolated from soils.</title>
        <authorList>
            <person name="Itoh H."/>
            <person name="Sugisawa Y."/>
            <person name="Mise K."/>
            <person name="Xu Z."/>
            <person name="Kuniyasu M."/>
            <person name="Ushijima N."/>
            <person name="Kawano K."/>
            <person name="Kobayashi E."/>
            <person name="Shiratori Y."/>
            <person name="Masuda Y."/>
            <person name="Senoo K."/>
        </authorList>
    </citation>
    <scope>NUCLEOTIDE SEQUENCE</scope>
    <source>
        <strain evidence="9">W786</strain>
    </source>
</reference>
<dbReference type="SUPFAM" id="SSF103473">
    <property type="entry name" value="MFS general substrate transporter"/>
    <property type="match status" value="1"/>
</dbReference>
<dbReference type="RefSeq" id="WP_316411532.1">
    <property type="nucleotide sequence ID" value="NZ_AP027081.1"/>
</dbReference>
<gene>
    <name evidence="9" type="primary">tetV_1</name>
    <name evidence="9" type="ORF">METESE_17830</name>
</gene>
<feature type="transmembrane region" description="Helical" evidence="7">
    <location>
        <begin position="317"/>
        <end position="340"/>
    </location>
</feature>
<evidence type="ECO:0000256" key="7">
    <source>
        <dbReference type="SAM" id="Phobius"/>
    </source>
</evidence>
<dbReference type="GO" id="GO:0022857">
    <property type="term" value="F:transmembrane transporter activity"/>
    <property type="evidence" value="ECO:0007669"/>
    <property type="project" value="InterPro"/>
</dbReference>
<feature type="domain" description="Major facilitator superfamily (MFS) profile" evidence="8">
    <location>
        <begin position="19"/>
        <end position="411"/>
    </location>
</feature>
<evidence type="ECO:0000256" key="3">
    <source>
        <dbReference type="ARBA" id="ARBA00022475"/>
    </source>
</evidence>
<dbReference type="AlphaFoldDB" id="A0AA48GW99"/>
<dbReference type="Pfam" id="PF05977">
    <property type="entry name" value="MFS_3"/>
    <property type="match status" value="1"/>
</dbReference>
<feature type="transmembrane region" description="Helical" evidence="7">
    <location>
        <begin position="263"/>
        <end position="282"/>
    </location>
</feature>
<evidence type="ECO:0000313" key="9">
    <source>
        <dbReference type="EMBL" id="BDU76825.1"/>
    </source>
</evidence>
<organism evidence="9 10">
    <name type="scientific">Mesoterricola sediminis</name>
    <dbReference type="NCBI Taxonomy" id="2927980"/>
    <lineage>
        <taxon>Bacteria</taxon>
        <taxon>Pseudomonadati</taxon>
        <taxon>Acidobacteriota</taxon>
        <taxon>Holophagae</taxon>
        <taxon>Holophagales</taxon>
        <taxon>Holophagaceae</taxon>
        <taxon>Mesoterricola</taxon>
    </lineage>
</organism>
<proteinExistence type="predicted"/>
<name>A0AA48GW99_9BACT</name>
<feature type="transmembrane region" description="Helical" evidence="7">
    <location>
        <begin position="352"/>
        <end position="372"/>
    </location>
</feature>
<dbReference type="EMBL" id="AP027081">
    <property type="protein sequence ID" value="BDU76825.1"/>
    <property type="molecule type" value="Genomic_DNA"/>
</dbReference>
<evidence type="ECO:0000256" key="1">
    <source>
        <dbReference type="ARBA" id="ARBA00004651"/>
    </source>
</evidence>
<feature type="transmembrane region" description="Helical" evidence="7">
    <location>
        <begin position="53"/>
        <end position="73"/>
    </location>
</feature>
<keyword evidence="5 7" id="KW-1133">Transmembrane helix</keyword>
<dbReference type="InterPro" id="IPR010290">
    <property type="entry name" value="TM_effector"/>
</dbReference>
<dbReference type="PROSITE" id="PS50850">
    <property type="entry name" value="MFS"/>
    <property type="match status" value="1"/>
</dbReference>
<feature type="transmembrane region" description="Helical" evidence="7">
    <location>
        <begin position="85"/>
        <end position="108"/>
    </location>
</feature>
<evidence type="ECO:0000256" key="4">
    <source>
        <dbReference type="ARBA" id="ARBA00022692"/>
    </source>
</evidence>
<evidence type="ECO:0000259" key="8">
    <source>
        <dbReference type="PROSITE" id="PS50850"/>
    </source>
</evidence>
<feature type="transmembrane region" description="Helical" evidence="7">
    <location>
        <begin position="294"/>
        <end position="311"/>
    </location>
</feature>
<dbReference type="Proteomes" id="UP001228113">
    <property type="component" value="Chromosome"/>
</dbReference>
<dbReference type="Gene3D" id="1.20.1250.20">
    <property type="entry name" value="MFS general substrate transporter like domains"/>
    <property type="match status" value="1"/>
</dbReference>
<dbReference type="CDD" id="cd06173">
    <property type="entry name" value="MFS_MefA_like"/>
    <property type="match status" value="1"/>
</dbReference>
<dbReference type="KEGG" id="msea:METESE_17830"/>
<feature type="transmembrane region" description="Helical" evidence="7">
    <location>
        <begin position="114"/>
        <end position="136"/>
    </location>
</feature>
<keyword evidence="6 7" id="KW-0472">Membrane</keyword>
<dbReference type="PANTHER" id="PTHR23513:SF11">
    <property type="entry name" value="STAPHYLOFERRIN A TRANSPORTER"/>
    <property type="match status" value="1"/>
</dbReference>
<protein>
    <submittedName>
        <fullName evidence="9">MFS transporter</fullName>
    </submittedName>
</protein>